<dbReference type="GO" id="GO:0046872">
    <property type="term" value="F:metal ion binding"/>
    <property type="evidence" value="ECO:0007669"/>
    <property type="project" value="UniProtKB-KW"/>
</dbReference>
<dbReference type="InterPro" id="IPR010327">
    <property type="entry name" value="FldB/FldC_alpha/beta"/>
</dbReference>
<keyword evidence="3" id="KW-0408">Iron</keyword>
<evidence type="ECO:0000256" key="1">
    <source>
        <dbReference type="ARBA" id="ARBA00005806"/>
    </source>
</evidence>
<dbReference type="STRING" id="96773.Tchl_2148"/>
<dbReference type="PANTHER" id="PTHR30548:SF4">
    <property type="entry name" value="SUBUNIT OF OXYGEN-SENSITIVE 2-HYDROXYISOCAPROYL-COA DEHYDRATASE"/>
    <property type="match status" value="1"/>
</dbReference>
<evidence type="ECO:0000256" key="4">
    <source>
        <dbReference type="ARBA" id="ARBA00023014"/>
    </source>
</evidence>
<evidence type="ECO:0000313" key="7">
    <source>
        <dbReference type="Proteomes" id="UP000185739"/>
    </source>
</evidence>
<dbReference type="NCBIfam" id="TIGR02260">
    <property type="entry name" value="benz_CoA_red_B"/>
    <property type="match status" value="1"/>
</dbReference>
<sequence>MSAKTNPEVIKESSMVKQKGMIAGNYDRLTGTKESGEKVVSTFVPGNLNELIMCFDMVNNLPETNAIQNGMRKQSGGMIMDAEKAGHSEDVCTYVKADIGMMGRGNIAPNGKPMPAPDMLLLSYTGCFTFMKWFELLRHEYKCPTVMLQIPYQGDGKITKNMRDFVVKQLKEEVIPMFEQVSGVKFDIDRLREYLKNSAKAEDNLVWVLESAKNRPSPIDAYFGGVYYIGPMFTAFRGTTDAVEYYDLVRGEIEQRIREGKGPITPEGDMKEEKYRLVVEGPPNWTSFREFWKLFYDEGAVVVASSYTKVGGLYDQGFRHDPNDPLGTLADYCLGCYANNNLPQRVELLEKYMNEYQADGLLINSIKSCNSFSAGQLLMMREIEKRTGKPAAFIETDLVDPRYFSHANVKNRLESYFQMVDQKRSGASLATA</sequence>
<dbReference type="InterPro" id="IPR011955">
    <property type="entry name" value="Benzoyl_CoA_Rdtase_B"/>
</dbReference>
<dbReference type="EC" id="1.3.7.8" evidence="5"/>
<dbReference type="PANTHER" id="PTHR30548">
    <property type="entry name" value="2-HYDROXYGLUTARYL-COA DEHYDRATASE, D-COMPONENT-RELATED"/>
    <property type="match status" value="1"/>
</dbReference>
<protein>
    <recommendedName>
        <fullName evidence="5">Benzoyl-CoA reductase subunit B</fullName>
        <ecNumber evidence="5">1.3.7.8</ecNumber>
    </recommendedName>
</protein>
<evidence type="ECO:0000256" key="2">
    <source>
        <dbReference type="ARBA" id="ARBA00022723"/>
    </source>
</evidence>
<dbReference type="GO" id="GO:0018522">
    <property type="term" value="F:benzoyl-CoA reductase activity"/>
    <property type="evidence" value="ECO:0007669"/>
    <property type="project" value="UniProtKB-UniRule"/>
</dbReference>
<evidence type="ECO:0000256" key="5">
    <source>
        <dbReference type="NCBIfam" id="TIGR02260"/>
    </source>
</evidence>
<accession>A0A1L6FDJ2</accession>
<dbReference type="GO" id="GO:0051536">
    <property type="term" value="F:iron-sulfur cluster binding"/>
    <property type="evidence" value="ECO:0007669"/>
    <property type="project" value="UniProtKB-KW"/>
</dbReference>
<organism evidence="6 7">
    <name type="scientific">Thauera chlorobenzoica</name>
    <dbReference type="NCBI Taxonomy" id="96773"/>
    <lineage>
        <taxon>Bacteria</taxon>
        <taxon>Pseudomonadati</taxon>
        <taxon>Pseudomonadota</taxon>
        <taxon>Betaproteobacteria</taxon>
        <taxon>Rhodocyclales</taxon>
        <taxon>Zoogloeaceae</taxon>
        <taxon>Thauera</taxon>
    </lineage>
</organism>
<keyword evidence="7" id="KW-1185">Reference proteome</keyword>
<dbReference type="Proteomes" id="UP000185739">
    <property type="component" value="Chromosome"/>
</dbReference>
<dbReference type="OrthoDB" id="9810278at2"/>
<gene>
    <name evidence="6" type="ORF">Tchl_2148</name>
</gene>
<proteinExistence type="inferred from homology"/>
<dbReference type="EMBL" id="CP018839">
    <property type="protein sequence ID" value="APR04991.1"/>
    <property type="molecule type" value="Genomic_DNA"/>
</dbReference>
<dbReference type="Gene3D" id="3.40.50.11900">
    <property type="match status" value="1"/>
</dbReference>
<keyword evidence="2" id="KW-0479">Metal-binding</keyword>
<dbReference type="Pfam" id="PF06050">
    <property type="entry name" value="HGD-D"/>
    <property type="match status" value="1"/>
</dbReference>
<evidence type="ECO:0000256" key="3">
    <source>
        <dbReference type="ARBA" id="ARBA00023004"/>
    </source>
</evidence>
<comment type="similarity">
    <text evidence="1">Belongs to the FldB/FldC dehydratase alpha/beta subunit family.</text>
</comment>
<dbReference type="KEGG" id="tcl:Tchl_2148"/>
<dbReference type="RefSeq" id="WP_075148411.1">
    <property type="nucleotide sequence ID" value="NZ_CP018839.1"/>
</dbReference>
<keyword evidence="4" id="KW-0411">Iron-sulfur</keyword>
<dbReference type="Gene3D" id="3.40.50.11890">
    <property type="match status" value="1"/>
</dbReference>
<dbReference type="AlphaFoldDB" id="A0A1L6FDJ2"/>
<evidence type="ECO:0000313" key="6">
    <source>
        <dbReference type="EMBL" id="APR04991.1"/>
    </source>
</evidence>
<reference evidence="6 7" key="1">
    <citation type="submission" date="2016-12" db="EMBL/GenBank/DDBJ databases">
        <title>Complete genome sequence of Thauera chlorobenzoica, a Betaproteobacterium degrading haloaromatics anaerobically to CO2 and halides.</title>
        <authorList>
            <person name="Goris T."/>
            <person name="Mergelsberg M."/>
            <person name="Boll M."/>
        </authorList>
    </citation>
    <scope>NUCLEOTIDE SEQUENCE [LARGE SCALE GENOMIC DNA]</scope>
    <source>
        <strain evidence="6 7">3CB1</strain>
    </source>
</reference>
<name>A0A1L6FDJ2_9RHOO</name>
<keyword evidence="6" id="KW-0560">Oxidoreductase</keyword>